<feature type="compositionally biased region" description="Basic and acidic residues" evidence="3">
    <location>
        <begin position="65"/>
        <end position="86"/>
    </location>
</feature>
<name>A0A4Y7TNW4_COPMI</name>
<dbReference type="Pfam" id="PF00010">
    <property type="entry name" value="HLH"/>
    <property type="match status" value="1"/>
</dbReference>
<dbReference type="Proteomes" id="UP000298030">
    <property type="component" value="Unassembled WGS sequence"/>
</dbReference>
<protein>
    <recommendedName>
        <fullName evidence="4">BHLH domain-containing protein</fullName>
    </recommendedName>
</protein>
<dbReference type="InterPro" id="IPR011598">
    <property type="entry name" value="bHLH_dom"/>
</dbReference>
<evidence type="ECO:0000259" key="4">
    <source>
        <dbReference type="PROSITE" id="PS50888"/>
    </source>
</evidence>
<evidence type="ECO:0000313" key="5">
    <source>
        <dbReference type="EMBL" id="TEB35836.1"/>
    </source>
</evidence>
<dbReference type="GO" id="GO:0046983">
    <property type="term" value="F:protein dimerization activity"/>
    <property type="evidence" value="ECO:0007669"/>
    <property type="project" value="InterPro"/>
</dbReference>
<feature type="compositionally biased region" description="Low complexity" evidence="3">
    <location>
        <begin position="435"/>
        <end position="450"/>
    </location>
</feature>
<dbReference type="GO" id="GO:0003677">
    <property type="term" value="F:DNA binding"/>
    <property type="evidence" value="ECO:0007669"/>
    <property type="project" value="UniProtKB-KW"/>
</dbReference>
<reference evidence="5 6" key="1">
    <citation type="journal article" date="2019" name="Nat. Ecol. Evol.">
        <title>Megaphylogeny resolves global patterns of mushroom evolution.</title>
        <authorList>
            <person name="Varga T."/>
            <person name="Krizsan K."/>
            <person name="Foldi C."/>
            <person name="Dima B."/>
            <person name="Sanchez-Garcia M."/>
            <person name="Sanchez-Ramirez S."/>
            <person name="Szollosi G.J."/>
            <person name="Szarkandi J.G."/>
            <person name="Papp V."/>
            <person name="Albert L."/>
            <person name="Andreopoulos W."/>
            <person name="Angelini C."/>
            <person name="Antonin V."/>
            <person name="Barry K.W."/>
            <person name="Bougher N.L."/>
            <person name="Buchanan P."/>
            <person name="Buyck B."/>
            <person name="Bense V."/>
            <person name="Catcheside P."/>
            <person name="Chovatia M."/>
            <person name="Cooper J."/>
            <person name="Damon W."/>
            <person name="Desjardin D."/>
            <person name="Finy P."/>
            <person name="Geml J."/>
            <person name="Haridas S."/>
            <person name="Hughes K."/>
            <person name="Justo A."/>
            <person name="Karasinski D."/>
            <person name="Kautmanova I."/>
            <person name="Kiss B."/>
            <person name="Kocsube S."/>
            <person name="Kotiranta H."/>
            <person name="LaButti K.M."/>
            <person name="Lechner B.E."/>
            <person name="Liimatainen K."/>
            <person name="Lipzen A."/>
            <person name="Lukacs Z."/>
            <person name="Mihaltcheva S."/>
            <person name="Morgado L.N."/>
            <person name="Niskanen T."/>
            <person name="Noordeloos M.E."/>
            <person name="Ohm R.A."/>
            <person name="Ortiz-Santana B."/>
            <person name="Ovrebo C."/>
            <person name="Racz N."/>
            <person name="Riley R."/>
            <person name="Savchenko A."/>
            <person name="Shiryaev A."/>
            <person name="Soop K."/>
            <person name="Spirin V."/>
            <person name="Szebenyi C."/>
            <person name="Tomsovsky M."/>
            <person name="Tulloss R.E."/>
            <person name="Uehling J."/>
            <person name="Grigoriev I.V."/>
            <person name="Vagvolgyi C."/>
            <person name="Papp T."/>
            <person name="Martin F.M."/>
            <person name="Miettinen O."/>
            <person name="Hibbett D.S."/>
            <person name="Nagy L.G."/>
        </authorList>
    </citation>
    <scope>NUCLEOTIDE SEQUENCE [LARGE SCALE GENOMIC DNA]</scope>
    <source>
        <strain evidence="5 6">FP101781</strain>
    </source>
</reference>
<feature type="region of interest" description="Disordered" evidence="3">
    <location>
        <begin position="97"/>
        <end position="116"/>
    </location>
</feature>
<dbReference type="EMBL" id="QPFP01000007">
    <property type="protein sequence ID" value="TEB35836.1"/>
    <property type="molecule type" value="Genomic_DNA"/>
</dbReference>
<dbReference type="PANTHER" id="PTHR10328">
    <property type="entry name" value="PROTEIN MAX MYC-ASSOCIATED FACTOR X"/>
    <property type="match status" value="1"/>
</dbReference>
<evidence type="ECO:0000256" key="3">
    <source>
        <dbReference type="SAM" id="MobiDB-lite"/>
    </source>
</evidence>
<dbReference type="GO" id="GO:0090575">
    <property type="term" value="C:RNA polymerase II transcription regulator complex"/>
    <property type="evidence" value="ECO:0007669"/>
    <property type="project" value="TreeGrafter"/>
</dbReference>
<feature type="compositionally biased region" description="Polar residues" evidence="3">
    <location>
        <begin position="454"/>
        <end position="469"/>
    </location>
</feature>
<dbReference type="SUPFAM" id="SSF47459">
    <property type="entry name" value="HLH, helix-loop-helix DNA-binding domain"/>
    <property type="match status" value="1"/>
</dbReference>
<feature type="region of interest" description="Disordered" evidence="3">
    <location>
        <begin position="1"/>
        <end position="86"/>
    </location>
</feature>
<gene>
    <name evidence="5" type="ORF">FA13DRAFT_1624541</name>
</gene>
<proteinExistence type="predicted"/>
<feature type="domain" description="BHLH" evidence="4">
    <location>
        <begin position="323"/>
        <end position="374"/>
    </location>
</feature>
<feature type="compositionally biased region" description="Polar residues" evidence="3">
    <location>
        <begin position="32"/>
        <end position="48"/>
    </location>
</feature>
<dbReference type="PANTHER" id="PTHR10328:SF15">
    <property type="entry name" value="BHLH TRANSCRIPTION FACTOR"/>
    <property type="match status" value="1"/>
</dbReference>
<dbReference type="GO" id="GO:0003700">
    <property type="term" value="F:DNA-binding transcription factor activity"/>
    <property type="evidence" value="ECO:0007669"/>
    <property type="project" value="TreeGrafter"/>
</dbReference>
<evidence type="ECO:0000256" key="1">
    <source>
        <dbReference type="ARBA" id="ARBA00023125"/>
    </source>
</evidence>
<dbReference type="GO" id="GO:0045944">
    <property type="term" value="P:positive regulation of transcription by RNA polymerase II"/>
    <property type="evidence" value="ECO:0007669"/>
    <property type="project" value="TreeGrafter"/>
</dbReference>
<dbReference type="Gene3D" id="4.10.280.10">
    <property type="entry name" value="Helix-loop-helix DNA-binding domain"/>
    <property type="match status" value="1"/>
</dbReference>
<sequence length="485" mass="53424">MPDPRPASPYVFGDATPQPSDHGSHIRKLLRSPSTDQNGLHVSPSASHDPQDPSRNYPASAAPREPNHMNGDHERQDALARRSRENFDFSMRRHSIAAGASGPITLPHLSAPHGTKRKLSTDRSMFLPVGEEIDPQLAGPGVPSIMEVDTEAPAPKRRGSTIDTQRIAQLSLEDRRNSVDSRISPWNLMNERRDSAPAIFPGFVQALNHDEPLPPSKLPGNMASFTWDHPNPLGGEGDHQVNRPFDPTNHTNTIPPMNFPQDRRMSVTDALTNPSIPPSRLRERSRPPSRQDNIPSSGPSSAHEDTGAGFKKEGATPYSRSPELRVSHKLAERKRRKEMKELFDDLRDQLPQDRGMKASKWEILTKAIEYVTHLKGQSAQLLVEVDGLRRENEALRQGGPMPSFPGPNGPPPPLHHQVPYGQIPPISAQFPHLPPANHQSQQQPQNLLPPITHPPSTSTVNHIINQNGGHRTDAIPPSQASSTSS</sequence>
<accession>A0A4Y7TNW4</accession>
<dbReference type="InterPro" id="IPR036638">
    <property type="entry name" value="HLH_DNA-bd_sf"/>
</dbReference>
<dbReference type="AlphaFoldDB" id="A0A4Y7TNW4"/>
<evidence type="ECO:0000313" key="6">
    <source>
        <dbReference type="Proteomes" id="UP000298030"/>
    </source>
</evidence>
<keyword evidence="6" id="KW-1185">Reference proteome</keyword>
<evidence type="ECO:0000256" key="2">
    <source>
        <dbReference type="ARBA" id="ARBA00023242"/>
    </source>
</evidence>
<dbReference type="SMART" id="SM00353">
    <property type="entry name" value="HLH"/>
    <property type="match status" value="1"/>
</dbReference>
<keyword evidence="2" id="KW-0539">Nucleus</keyword>
<dbReference type="STRING" id="71717.A0A4Y7TNW4"/>
<feature type="compositionally biased region" description="Polar residues" evidence="3">
    <location>
        <begin position="291"/>
        <end position="300"/>
    </location>
</feature>
<organism evidence="5 6">
    <name type="scientific">Coprinellus micaceus</name>
    <name type="common">Glistening ink-cap mushroom</name>
    <name type="synonym">Coprinus micaceus</name>
    <dbReference type="NCBI Taxonomy" id="71717"/>
    <lineage>
        <taxon>Eukaryota</taxon>
        <taxon>Fungi</taxon>
        <taxon>Dikarya</taxon>
        <taxon>Basidiomycota</taxon>
        <taxon>Agaricomycotina</taxon>
        <taxon>Agaricomycetes</taxon>
        <taxon>Agaricomycetidae</taxon>
        <taxon>Agaricales</taxon>
        <taxon>Agaricineae</taxon>
        <taxon>Psathyrellaceae</taxon>
        <taxon>Coprinellus</taxon>
    </lineage>
</organism>
<feature type="compositionally biased region" description="Basic and acidic residues" evidence="3">
    <location>
        <begin position="302"/>
        <end position="314"/>
    </location>
</feature>
<feature type="region of interest" description="Disordered" evidence="3">
    <location>
        <begin position="432"/>
        <end position="485"/>
    </location>
</feature>
<keyword evidence="1" id="KW-0238">DNA-binding</keyword>
<feature type="region of interest" description="Disordered" evidence="3">
    <location>
        <begin position="225"/>
        <end position="332"/>
    </location>
</feature>
<dbReference type="PROSITE" id="PS50888">
    <property type="entry name" value="BHLH"/>
    <property type="match status" value="1"/>
</dbReference>
<dbReference type="OrthoDB" id="8964853at2759"/>
<comment type="caution">
    <text evidence="5">The sequence shown here is derived from an EMBL/GenBank/DDBJ whole genome shotgun (WGS) entry which is preliminary data.</text>
</comment>